<dbReference type="PANTHER" id="PTHR34822:SF1">
    <property type="entry name" value="GRPB FAMILY PROTEIN"/>
    <property type="match status" value="1"/>
</dbReference>
<dbReference type="PANTHER" id="PTHR34822">
    <property type="entry name" value="GRPB DOMAIN PROTEIN (AFU_ORTHOLOGUE AFUA_1G01530)"/>
    <property type="match status" value="1"/>
</dbReference>
<keyword evidence="2" id="KW-1185">Reference proteome</keyword>
<reference evidence="1" key="1">
    <citation type="submission" date="2020-09" db="EMBL/GenBank/DDBJ databases">
        <title>A novel bacterium of genus Bacillus, isolated from South China Sea.</title>
        <authorList>
            <person name="Huang H."/>
            <person name="Mo K."/>
            <person name="Hu Y."/>
        </authorList>
    </citation>
    <scope>NUCLEOTIDE SEQUENCE</scope>
    <source>
        <strain evidence="1">IB182487</strain>
    </source>
</reference>
<dbReference type="Proteomes" id="UP000626844">
    <property type="component" value="Unassembled WGS sequence"/>
</dbReference>
<comment type="caution">
    <text evidence="1">The sequence shown here is derived from an EMBL/GenBank/DDBJ whole genome shotgun (WGS) entry which is preliminary data.</text>
</comment>
<evidence type="ECO:0000313" key="2">
    <source>
        <dbReference type="Proteomes" id="UP000626844"/>
    </source>
</evidence>
<sequence length="171" mass="20020">MENIEVVIEKYNENWVKRYHDEKQIILKAVGAFLVGIQHIGSTSIKGLGAKPIIDIMAGVHDLANYKSLVEPLNSIDYEYVSKENFPDRKFFRKGPWGKGTVHLHVCEHKSLEWEEKILFRDYLRNHPNKRDEYFNLKNALAQKYKLNRSAYTEAKTEFIRNIISLAKKII</sequence>
<dbReference type="InterPro" id="IPR007344">
    <property type="entry name" value="GrpB/CoaE"/>
</dbReference>
<name>A0A926NKR9_9BACI</name>
<dbReference type="AlphaFoldDB" id="A0A926NKR9"/>
<evidence type="ECO:0000313" key="1">
    <source>
        <dbReference type="EMBL" id="MBD1382855.1"/>
    </source>
</evidence>
<proteinExistence type="predicted"/>
<organism evidence="1 2">
    <name type="scientific">Metabacillus arenae</name>
    <dbReference type="NCBI Taxonomy" id="2771434"/>
    <lineage>
        <taxon>Bacteria</taxon>
        <taxon>Bacillati</taxon>
        <taxon>Bacillota</taxon>
        <taxon>Bacilli</taxon>
        <taxon>Bacillales</taxon>
        <taxon>Bacillaceae</taxon>
        <taxon>Metabacillus</taxon>
    </lineage>
</organism>
<gene>
    <name evidence="1" type="ORF">IC621_21885</name>
</gene>
<dbReference type="SUPFAM" id="SSF81301">
    <property type="entry name" value="Nucleotidyltransferase"/>
    <property type="match status" value="1"/>
</dbReference>
<dbReference type="InterPro" id="IPR043519">
    <property type="entry name" value="NT_sf"/>
</dbReference>
<dbReference type="RefSeq" id="WP_191161451.1">
    <property type="nucleotide sequence ID" value="NZ_JACXAI010000038.1"/>
</dbReference>
<protein>
    <submittedName>
        <fullName evidence="1">GrpB family protein</fullName>
    </submittedName>
</protein>
<accession>A0A926NKR9</accession>
<dbReference type="Pfam" id="PF04229">
    <property type="entry name" value="GrpB"/>
    <property type="match status" value="1"/>
</dbReference>
<dbReference type="EMBL" id="JACXAI010000038">
    <property type="protein sequence ID" value="MBD1382855.1"/>
    <property type="molecule type" value="Genomic_DNA"/>
</dbReference>
<dbReference type="Gene3D" id="3.30.460.10">
    <property type="entry name" value="Beta Polymerase, domain 2"/>
    <property type="match status" value="1"/>
</dbReference>